<dbReference type="OrthoDB" id="10029326at2759"/>
<comment type="similarity">
    <text evidence="1">Belongs to the paxM FAD-dependent monooxygenase family.</text>
</comment>
<dbReference type="GeneID" id="37219920"/>
<dbReference type="InterPro" id="IPR036188">
    <property type="entry name" value="FAD/NAD-bd_sf"/>
</dbReference>
<dbReference type="GO" id="GO:0071949">
    <property type="term" value="F:FAD binding"/>
    <property type="evidence" value="ECO:0007669"/>
    <property type="project" value="InterPro"/>
</dbReference>
<keyword evidence="5" id="KW-0472">Membrane</keyword>
<feature type="non-terminal residue" evidence="7">
    <location>
        <position position="430"/>
    </location>
</feature>
<dbReference type="VEuPathDB" id="FungiDB:BO80DRAFT_313822"/>
<evidence type="ECO:0000256" key="4">
    <source>
        <dbReference type="ARBA" id="ARBA00023002"/>
    </source>
</evidence>
<dbReference type="SUPFAM" id="SSF51905">
    <property type="entry name" value="FAD/NAD(P)-binding domain"/>
    <property type="match status" value="1"/>
</dbReference>
<evidence type="ECO:0000256" key="3">
    <source>
        <dbReference type="ARBA" id="ARBA00022827"/>
    </source>
</evidence>
<dbReference type="InterPro" id="IPR002938">
    <property type="entry name" value="FAD-bd"/>
</dbReference>
<evidence type="ECO:0000256" key="1">
    <source>
        <dbReference type="ARBA" id="ARBA00007992"/>
    </source>
</evidence>
<keyword evidence="5" id="KW-0812">Transmembrane</keyword>
<dbReference type="STRING" id="1448316.A0A395H6T5"/>
<dbReference type="AlphaFoldDB" id="A0A395H6T5"/>
<dbReference type="PRINTS" id="PR00420">
    <property type="entry name" value="RNGMNOXGNASE"/>
</dbReference>
<dbReference type="Pfam" id="PF01494">
    <property type="entry name" value="FAD_binding_3"/>
    <property type="match status" value="1"/>
</dbReference>
<evidence type="ECO:0000313" key="8">
    <source>
        <dbReference type="Proteomes" id="UP000249402"/>
    </source>
</evidence>
<keyword evidence="4" id="KW-0560">Oxidoreductase</keyword>
<keyword evidence="5" id="KW-1133">Transmembrane helix</keyword>
<dbReference type="PANTHER" id="PTHR47356:SF2">
    <property type="entry name" value="FAD-BINDING DOMAIN-CONTAINING PROTEIN-RELATED"/>
    <property type="match status" value="1"/>
</dbReference>
<accession>A0A395H6T5</accession>
<feature type="transmembrane region" description="Helical" evidence="5">
    <location>
        <begin position="6"/>
        <end position="26"/>
    </location>
</feature>
<protein>
    <submittedName>
        <fullName evidence="7">FAD/NAD(P)-binding domain-containing protein</fullName>
    </submittedName>
</protein>
<gene>
    <name evidence="7" type="ORF">BO80DRAFT_313822</name>
</gene>
<keyword evidence="2" id="KW-0285">Flavoprotein</keyword>
<sequence length="430" mass="46945">MAEPSGHYRVVIVGGGIAGLTLALAFERLGVSYALFEARDSLEPEYGAGAGVGLQPNGLRILDQLGLLEEIEQHTLPLETWMSLDANGRSLSTSRTMSLYRSSIGYGIMFVERQKLLQILSSHLKGHGSIQTSTCVESIEENEEYVTVRTLDGLSVTADVVIGADGVRSRVRSYIDTMVHNDADDYMSAKLAAVYGMSSPAKGISPGDRFTVYREKATVVGFTGKDGVVFWFVFEDLEQPYPLSKCPRYTATDADTLCQSLTDVQITPSVKFADLYTNRIVATKIAAEEGVARTWHTHRTVIVGDAAHKMTPAGGMGANQAIESSAALVNEITKAMNSLTNGHPSRETIRSALARYTEQRLRESAPAVERSRMICEALFCNEGPAIPKLRQMLSMSDEELLPHALEEFTRAPVLDGLELSPRGVQYEETV</sequence>
<evidence type="ECO:0000256" key="2">
    <source>
        <dbReference type="ARBA" id="ARBA00022630"/>
    </source>
</evidence>
<keyword evidence="3" id="KW-0274">FAD</keyword>
<dbReference type="Proteomes" id="UP000249402">
    <property type="component" value="Unassembled WGS sequence"/>
</dbReference>
<reference evidence="7 8" key="1">
    <citation type="submission" date="2018-02" db="EMBL/GenBank/DDBJ databases">
        <title>The genomes of Aspergillus section Nigri reveals drivers in fungal speciation.</title>
        <authorList>
            <consortium name="DOE Joint Genome Institute"/>
            <person name="Vesth T.C."/>
            <person name="Nybo J."/>
            <person name="Theobald S."/>
            <person name="Brandl J."/>
            <person name="Frisvad J.C."/>
            <person name="Nielsen K.F."/>
            <person name="Lyhne E.K."/>
            <person name="Kogle M.E."/>
            <person name="Kuo A."/>
            <person name="Riley R."/>
            <person name="Clum A."/>
            <person name="Nolan M."/>
            <person name="Lipzen A."/>
            <person name="Salamov A."/>
            <person name="Henrissat B."/>
            <person name="Wiebenga A."/>
            <person name="De vries R.P."/>
            <person name="Grigoriev I.V."/>
            <person name="Mortensen U.H."/>
            <person name="Andersen M.R."/>
            <person name="Baker S.E."/>
        </authorList>
    </citation>
    <scope>NUCLEOTIDE SEQUENCE [LARGE SCALE GENOMIC DNA]</scope>
    <source>
        <strain evidence="7 8">CBS 121593</strain>
    </source>
</reference>
<organism evidence="7 8">
    <name type="scientific">Aspergillus ibericus CBS 121593</name>
    <dbReference type="NCBI Taxonomy" id="1448316"/>
    <lineage>
        <taxon>Eukaryota</taxon>
        <taxon>Fungi</taxon>
        <taxon>Dikarya</taxon>
        <taxon>Ascomycota</taxon>
        <taxon>Pezizomycotina</taxon>
        <taxon>Eurotiomycetes</taxon>
        <taxon>Eurotiomycetidae</taxon>
        <taxon>Eurotiales</taxon>
        <taxon>Aspergillaceae</taxon>
        <taxon>Aspergillus</taxon>
        <taxon>Aspergillus subgen. Circumdati</taxon>
    </lineage>
</organism>
<name>A0A395H6T5_9EURO</name>
<dbReference type="InterPro" id="IPR050562">
    <property type="entry name" value="FAD_mOase_fung"/>
</dbReference>
<keyword evidence="8" id="KW-1185">Reference proteome</keyword>
<evidence type="ECO:0000259" key="6">
    <source>
        <dbReference type="Pfam" id="PF01494"/>
    </source>
</evidence>
<evidence type="ECO:0000256" key="5">
    <source>
        <dbReference type="SAM" id="Phobius"/>
    </source>
</evidence>
<dbReference type="EMBL" id="KZ824427">
    <property type="protein sequence ID" value="RAL03642.1"/>
    <property type="molecule type" value="Genomic_DNA"/>
</dbReference>
<feature type="domain" description="FAD-binding" evidence="6">
    <location>
        <begin position="8"/>
        <end position="337"/>
    </location>
</feature>
<evidence type="ECO:0000313" key="7">
    <source>
        <dbReference type="EMBL" id="RAL03642.1"/>
    </source>
</evidence>
<proteinExistence type="inferred from homology"/>
<dbReference type="RefSeq" id="XP_025577969.1">
    <property type="nucleotide sequence ID" value="XM_025715055.1"/>
</dbReference>
<dbReference type="GO" id="GO:0004497">
    <property type="term" value="F:monooxygenase activity"/>
    <property type="evidence" value="ECO:0007669"/>
    <property type="project" value="InterPro"/>
</dbReference>
<dbReference type="Gene3D" id="3.50.50.60">
    <property type="entry name" value="FAD/NAD(P)-binding domain"/>
    <property type="match status" value="1"/>
</dbReference>
<dbReference type="PANTHER" id="PTHR47356">
    <property type="entry name" value="FAD-DEPENDENT MONOOXYGENASE ASQG-RELATED"/>
    <property type="match status" value="1"/>
</dbReference>